<reference evidence="1 2" key="1">
    <citation type="submission" date="2019-08" db="EMBL/GenBank/DDBJ databases">
        <authorList>
            <person name="Alioto T."/>
            <person name="Alioto T."/>
            <person name="Gomez Garrido J."/>
        </authorList>
    </citation>
    <scope>NUCLEOTIDE SEQUENCE [LARGE SCALE GENOMIC DNA]</scope>
</reference>
<dbReference type="PANTHER" id="PTHR31511:SF12">
    <property type="entry name" value="RHO TERMINATION FACTOR N-TERMINAL DOMAIN-CONTAINING PROTEIN"/>
    <property type="match status" value="1"/>
</dbReference>
<organism evidence="1 2">
    <name type="scientific">Cinara cedri</name>
    <dbReference type="NCBI Taxonomy" id="506608"/>
    <lineage>
        <taxon>Eukaryota</taxon>
        <taxon>Metazoa</taxon>
        <taxon>Ecdysozoa</taxon>
        <taxon>Arthropoda</taxon>
        <taxon>Hexapoda</taxon>
        <taxon>Insecta</taxon>
        <taxon>Pterygota</taxon>
        <taxon>Neoptera</taxon>
        <taxon>Paraneoptera</taxon>
        <taxon>Hemiptera</taxon>
        <taxon>Sternorrhyncha</taxon>
        <taxon>Aphidomorpha</taxon>
        <taxon>Aphidoidea</taxon>
        <taxon>Aphididae</taxon>
        <taxon>Lachninae</taxon>
        <taxon>Cinara</taxon>
    </lineage>
</organism>
<gene>
    <name evidence="1" type="ORF">CINCED_3A015272</name>
</gene>
<dbReference type="OrthoDB" id="6624406at2759"/>
<protein>
    <submittedName>
        <fullName evidence="1">Uncharacterized protein</fullName>
    </submittedName>
</protein>
<name>A0A5E4N1U4_9HEMI</name>
<accession>A0A5E4N1U4</accession>
<dbReference type="EMBL" id="CABPRJ010001459">
    <property type="protein sequence ID" value="VVC37915.1"/>
    <property type="molecule type" value="Genomic_DNA"/>
</dbReference>
<evidence type="ECO:0000313" key="1">
    <source>
        <dbReference type="EMBL" id="VVC37915.1"/>
    </source>
</evidence>
<dbReference type="Proteomes" id="UP000325440">
    <property type="component" value="Unassembled WGS sequence"/>
</dbReference>
<sequence length="267" mass="30711">MKTAHKLLEISAPATDDEICMAAMDDYENKDLMDTTSNSYKSTTYGKRVSSANTMSAVRAKKLSPIKFNLKLEATYFQPLIENSSENRAFKTSAIEIFKESDFAEIIETSYMKLVSEEETYKSRGSGFTLESIDGLLLAVYRYTPLSVSSYIQLPSYLENKRATINPQNTDQQCFKWAILAKHVMGHSVHRLGENYFKHEDKYNFEDISFLTPLADISKFEKNNPYVSVNVYGLEKKFHPPRKYLSYEVFPLRVSVSEKVNHFDLWS</sequence>
<evidence type="ECO:0000313" key="2">
    <source>
        <dbReference type="Proteomes" id="UP000325440"/>
    </source>
</evidence>
<keyword evidence="2" id="KW-1185">Reference proteome</keyword>
<dbReference type="AlphaFoldDB" id="A0A5E4N1U4"/>
<proteinExistence type="predicted"/>
<dbReference type="PANTHER" id="PTHR31511">
    <property type="entry name" value="PROTEIN CBG23764"/>
    <property type="match status" value="1"/>
</dbReference>